<reference evidence="2 3" key="1">
    <citation type="submission" date="2016-11" db="EMBL/GenBank/DDBJ databases">
        <title>Mixed transmission modes and dynamic genome evolution in an obligate animal-bacterial symbiosis.</title>
        <authorList>
            <person name="Russell S.L."/>
            <person name="Corbett-Detig R.B."/>
            <person name="Cavanaugh C.M."/>
        </authorList>
    </citation>
    <scope>NUCLEOTIDE SEQUENCE [LARGE SCALE GENOMIC DNA]</scope>
    <source>
        <strain evidence="2">Se-Cadez</strain>
    </source>
</reference>
<feature type="region of interest" description="Disordered" evidence="1">
    <location>
        <begin position="106"/>
        <end position="210"/>
    </location>
</feature>
<dbReference type="Proteomes" id="UP000190896">
    <property type="component" value="Unassembled WGS sequence"/>
</dbReference>
<name>A0A1T2KYA5_9GAMM</name>
<proteinExistence type="predicted"/>
<keyword evidence="3" id="KW-1185">Reference proteome</keyword>
<dbReference type="RefSeq" id="WP_078485672.1">
    <property type="nucleotide sequence ID" value="NZ_MPRJ01000003.1"/>
</dbReference>
<dbReference type="AlphaFoldDB" id="A0A1T2KYA5"/>
<dbReference type="OrthoDB" id="6402943at2"/>
<evidence type="ECO:0000313" key="3">
    <source>
        <dbReference type="Proteomes" id="UP000190896"/>
    </source>
</evidence>
<feature type="region of interest" description="Disordered" evidence="1">
    <location>
        <begin position="77"/>
        <end position="96"/>
    </location>
</feature>
<comment type="caution">
    <text evidence="2">The sequence shown here is derived from an EMBL/GenBank/DDBJ whole genome shotgun (WGS) entry which is preliminary data.</text>
</comment>
<sequence length="210" mass="22702">MSFTLFDIYFSGQIIEGNDPDQVKQKIAQMFKADAAQVERMFSGKPIRIKSGVDQDTAIKYRGAFKNAGALIDIKPAGKEAQEQGPESMSLLPPRTGSLEECQVPVKPAPIPDISNLDLSPPGTIVDEHEPLPQAEIDTSSLSLDPEGVTIDESEPVPDADINTDDLDLNPPKTGSLEDAHTEPEPAVIPDVSALHLEEDDDDPRFSGED</sequence>
<dbReference type="EMBL" id="MPRJ01000003">
    <property type="protein sequence ID" value="OOZ37740.1"/>
    <property type="molecule type" value="Genomic_DNA"/>
</dbReference>
<organism evidence="2 3">
    <name type="scientific">Solemya velesiana gill symbiont</name>
    <dbReference type="NCBI Taxonomy" id="1918948"/>
    <lineage>
        <taxon>Bacteria</taxon>
        <taxon>Pseudomonadati</taxon>
        <taxon>Pseudomonadota</taxon>
        <taxon>Gammaproteobacteria</taxon>
        <taxon>sulfur-oxidizing symbionts</taxon>
    </lineage>
</organism>
<evidence type="ECO:0000256" key="1">
    <source>
        <dbReference type="SAM" id="MobiDB-lite"/>
    </source>
</evidence>
<feature type="compositionally biased region" description="Acidic residues" evidence="1">
    <location>
        <begin position="150"/>
        <end position="168"/>
    </location>
</feature>
<accession>A0A1T2KYA5</accession>
<evidence type="ECO:0000313" key="2">
    <source>
        <dbReference type="EMBL" id="OOZ37740.1"/>
    </source>
</evidence>
<gene>
    <name evidence="2" type="ORF">BOW51_01000</name>
</gene>
<protein>
    <submittedName>
        <fullName evidence="2">Uncharacterized protein</fullName>
    </submittedName>
</protein>